<evidence type="ECO:0000256" key="3">
    <source>
        <dbReference type="ARBA" id="ARBA00022729"/>
    </source>
</evidence>
<dbReference type="EMBL" id="NGKC01000002">
    <property type="protein sequence ID" value="RSU13892.1"/>
    <property type="molecule type" value="Genomic_DNA"/>
</dbReference>
<comment type="caution">
    <text evidence="6">The sequence shown here is derived from an EMBL/GenBank/DDBJ whole genome shotgun (WGS) entry which is preliminary data.</text>
</comment>
<gene>
    <name evidence="6" type="ORF">CBF27_03045</name>
</gene>
<comment type="similarity">
    <text evidence="1">Belongs to the serine-aspartate repeat-containing protein (SDr) family.</text>
</comment>
<dbReference type="PANTHER" id="PTHR36108:SF13">
    <property type="entry name" value="COLOSSIN-B-RELATED"/>
    <property type="match status" value="1"/>
</dbReference>
<feature type="domain" description="SpaA-like prealbumin fold" evidence="5">
    <location>
        <begin position="403"/>
        <end position="477"/>
    </location>
</feature>
<feature type="domain" description="SpaA-like prealbumin fold" evidence="5">
    <location>
        <begin position="613"/>
        <end position="707"/>
    </location>
</feature>
<feature type="transmembrane region" description="Helical" evidence="4">
    <location>
        <begin position="752"/>
        <end position="776"/>
    </location>
</feature>
<keyword evidence="4" id="KW-1133">Transmembrane helix</keyword>
<keyword evidence="3" id="KW-0732">Signal</keyword>
<dbReference type="AlphaFoldDB" id="A0A430B102"/>
<name>A0A430B102_9ENTE</name>
<accession>A0A430B102</accession>
<dbReference type="PANTHER" id="PTHR36108">
    <property type="entry name" value="COLOSSIN-B-RELATED"/>
    <property type="match status" value="1"/>
</dbReference>
<evidence type="ECO:0000313" key="6">
    <source>
        <dbReference type="EMBL" id="RSU13892.1"/>
    </source>
</evidence>
<dbReference type="RefSeq" id="WP_126812292.1">
    <property type="nucleotide sequence ID" value="NZ_NGKC01000002.1"/>
</dbReference>
<dbReference type="Gene3D" id="2.60.40.10">
    <property type="entry name" value="Immunoglobulins"/>
    <property type="match status" value="4"/>
</dbReference>
<dbReference type="InterPro" id="IPR041033">
    <property type="entry name" value="SpaA_PFL_dom_1"/>
</dbReference>
<feature type="domain" description="SpaA-like prealbumin fold" evidence="5">
    <location>
        <begin position="504"/>
        <end position="580"/>
    </location>
</feature>
<evidence type="ECO:0000256" key="2">
    <source>
        <dbReference type="ARBA" id="ARBA00022525"/>
    </source>
</evidence>
<evidence type="ECO:0000259" key="5">
    <source>
        <dbReference type="Pfam" id="PF17802"/>
    </source>
</evidence>
<keyword evidence="4" id="KW-0812">Transmembrane</keyword>
<dbReference type="OrthoDB" id="2056845at2"/>
<keyword evidence="4" id="KW-0472">Membrane</keyword>
<keyword evidence="2" id="KW-0964">Secreted</keyword>
<sequence>MNKLGQKMGAILFVAACFFVLICGEQANAMGVRSFPDLPADVVSVDISDKVNVSGSAMLHHVSGVHLVDVTGPDRYGGQVWSKQPVNLNDPFDLEFYAYLGNAFENGVVADGLTVTLRNGPPLYSGRFGSGMGVYGPSLGEAFVLEFDTYYNNVLNQNRDVRDGDSDLRDLTTKSGNYVGHIAFRTSDRFGFLSLHRMLAQGLQMSPIAYGGWQKIVYRWDPAANYGYGSVSVTIGSMTFRYRYNIRYDVQDPEHVYWGITGSTSDSAANWGQDQGVVFSKLVFGTQLNIQKVNPAGEPLAGAVFNIVKANNTTAVYEQLVTNDNGMASALLPSGDYILSEVTAPDGHDLPSKKSWNLRVYPGNAIDIDGRPRLKENQTVTLAVENQFRPVSLDIEKKVADSSNQSIPLSGAVFQLAMQRADGQFEVIGSSTTDQTGHVAFTLPKPGDFQLLETQVPAGFVPAPAPKHFSLDKYGRIIYTGHEYSETGGVRQFRLENRLKEFDLTVTNTDIEGNLLKGAVFELTGPEMSVKLPADNQQLDRFIFNHLPPGEYTLSQISPPDGFIGLEKPITFRIHPDGTVDSESKVASELMTGDEPNRLAIDVMNEEKTVPFSFYKVTRTGRPLAGAQFTLYDCQSSGKEYQHDTPEPSKTENCWQEKAVAVSSSDGFLSFGELTKGEYLLKETRAPSGYHLPEGRWLLSIHPEKPTLQEQMTITGQGSQLPPAFFYGDKEGTVVLQLPNDIKQTLPATGSYGAALVIICGIVSVGSGLLLVRGVLVKGKHDAK</sequence>
<dbReference type="Pfam" id="PF17802">
    <property type="entry name" value="SpaA"/>
    <property type="match status" value="4"/>
</dbReference>
<proteinExistence type="inferred from homology"/>
<feature type="domain" description="SpaA-like prealbumin fold" evidence="5">
    <location>
        <begin position="287"/>
        <end position="360"/>
    </location>
</feature>
<dbReference type="Gene3D" id="2.60.120.200">
    <property type="match status" value="1"/>
</dbReference>
<dbReference type="SUPFAM" id="SSF49899">
    <property type="entry name" value="Concanavalin A-like lectins/glucanases"/>
    <property type="match status" value="1"/>
</dbReference>
<evidence type="ECO:0000313" key="7">
    <source>
        <dbReference type="Proteomes" id="UP000286773"/>
    </source>
</evidence>
<evidence type="ECO:0000256" key="4">
    <source>
        <dbReference type="SAM" id="Phobius"/>
    </source>
</evidence>
<dbReference type="Pfam" id="PF18483">
    <property type="entry name" value="Lectin_L-type_dom"/>
    <property type="match status" value="1"/>
</dbReference>
<dbReference type="Proteomes" id="UP000286773">
    <property type="component" value="Unassembled WGS sequence"/>
</dbReference>
<reference evidence="6 7" key="1">
    <citation type="submission" date="2017-05" db="EMBL/GenBank/DDBJ databases">
        <title>Vagococcus spp. assemblies.</title>
        <authorList>
            <person name="Gulvik C.A."/>
        </authorList>
    </citation>
    <scope>NUCLEOTIDE SEQUENCE [LARGE SCALE GENOMIC DNA]</scope>
    <source>
        <strain evidence="6 7">LMG 24798</strain>
    </source>
</reference>
<evidence type="ECO:0000256" key="1">
    <source>
        <dbReference type="ARBA" id="ARBA00007257"/>
    </source>
</evidence>
<dbReference type="InterPro" id="IPR013783">
    <property type="entry name" value="Ig-like_fold"/>
</dbReference>
<keyword evidence="7" id="KW-1185">Reference proteome</keyword>
<organism evidence="6 7">
    <name type="scientific">Vagococcus acidifermentans</name>
    <dbReference type="NCBI Taxonomy" id="564710"/>
    <lineage>
        <taxon>Bacteria</taxon>
        <taxon>Bacillati</taxon>
        <taxon>Bacillota</taxon>
        <taxon>Bacilli</taxon>
        <taxon>Lactobacillales</taxon>
        <taxon>Enterococcaceae</taxon>
        <taxon>Vagococcus</taxon>
    </lineage>
</organism>
<dbReference type="InterPro" id="IPR013320">
    <property type="entry name" value="ConA-like_dom_sf"/>
</dbReference>
<protein>
    <recommendedName>
        <fullName evidence="5">SpaA-like prealbumin fold domain-containing protein</fullName>
    </recommendedName>
</protein>